<keyword evidence="4" id="KW-1133">Transmembrane helix</keyword>
<evidence type="ECO:0000256" key="6">
    <source>
        <dbReference type="ARBA" id="ARBA00023180"/>
    </source>
</evidence>
<protein>
    <recommendedName>
        <fullName evidence="9">Sulfotransferase</fullName>
    </recommendedName>
</protein>
<feature type="region of interest" description="Disordered" evidence="7">
    <location>
        <begin position="638"/>
        <end position="667"/>
    </location>
</feature>
<name>A0A7R9T121_9CHLO</name>
<dbReference type="GO" id="GO:0017095">
    <property type="term" value="F:heparan sulfate 6-sulfotransferase activity"/>
    <property type="evidence" value="ECO:0007669"/>
    <property type="project" value="TreeGrafter"/>
</dbReference>
<organism evidence="8">
    <name type="scientific">Ostreococcus sp. 'lucimarinus'</name>
    <dbReference type="NCBI Taxonomy" id="242159"/>
    <lineage>
        <taxon>Eukaryota</taxon>
        <taxon>Viridiplantae</taxon>
        <taxon>Chlorophyta</taxon>
        <taxon>Mamiellophyceae</taxon>
        <taxon>Mamiellales</taxon>
        <taxon>Bathycoccaceae</taxon>
        <taxon>Ostreococcus</taxon>
    </lineage>
</organism>
<sequence>MFPLFPLQRRHPAGDAHRFRRSDRRAKTTLSRGDRGSRWLTLARTIVACILLVIFSRRRWRRLDDASLDVGAKPSFTPRKMRGREMHECDKLATSWIDEQRGAHERRVRARDDDAQRRFLYFLHIPRTAGRSFHWCFLKPSFKDHELCGNQYTGLRIDPREPTCDFLATHDDYSLIERFTEQPRVVTMLRKPSARALSSYEFSIEVAARSFGKEPVNTTRVQTRDVWPWSVLTRFMDDELRSYDDAVNADGRNKLSISNVYDNALYTPFEDWAEMKMVHDDIHNGQFFQLLGLTNNTDDAVEPRAAELRECALWRGTKASKMMMDYAKERLEHEVDVLALHERLDESIELAARQLDLPLSANANFVDPTQIDAQNVKSRISKVATSFKSDDASDCVDVVGFSFRFSKLKSEALKEASFRERYASVLEEGVSMRCGVDKSNVQIWPMDSDDDWTKNFEGFHIMTVAFTRRVDSQGGEDSAEASYDDVPESARALFAVLERHKAFETLIAPNVNTDETYGSFEVSAFGVFIDCKPDSGTTVKRSKNVRRNVGEQYRVCEANQFAKYKRLRKNALKHITDRIDGTYETFSSSGRKRISQRVIARVDELNFLDYELWAFANRLFDARVRAFARDDATEPLERLPRKDFDTSSAESGANEARNEAEVDDTAS</sequence>
<dbReference type="Gene3D" id="3.40.50.300">
    <property type="entry name" value="P-loop containing nucleotide triphosphate hydrolases"/>
    <property type="match status" value="1"/>
</dbReference>
<keyword evidence="6" id="KW-0325">Glycoprotein</keyword>
<evidence type="ECO:0000256" key="1">
    <source>
        <dbReference type="ARBA" id="ARBA00004167"/>
    </source>
</evidence>
<reference evidence="8" key="1">
    <citation type="submission" date="2021-01" db="EMBL/GenBank/DDBJ databases">
        <authorList>
            <person name="Corre E."/>
            <person name="Pelletier E."/>
            <person name="Niang G."/>
            <person name="Scheremetjew M."/>
            <person name="Finn R."/>
            <person name="Kale V."/>
            <person name="Holt S."/>
            <person name="Cochrane G."/>
            <person name="Meng A."/>
            <person name="Brown T."/>
            <person name="Cohen L."/>
        </authorList>
    </citation>
    <scope>NUCLEOTIDE SEQUENCE</scope>
    <source>
        <strain evidence="8">Clade-A-BCC118000</strain>
    </source>
</reference>
<evidence type="ECO:0000256" key="5">
    <source>
        <dbReference type="ARBA" id="ARBA00023136"/>
    </source>
</evidence>
<dbReference type="EMBL" id="HBDX01002387">
    <property type="protein sequence ID" value="CAD8221328.1"/>
    <property type="molecule type" value="Transcribed_RNA"/>
</dbReference>
<comment type="subcellular location">
    <subcellularLocation>
        <location evidence="1">Membrane</location>
        <topology evidence="1">Single-pass membrane protein</topology>
    </subcellularLocation>
</comment>
<dbReference type="PANTHER" id="PTHR12812">
    <property type="entry name" value="HEPARAN SULFATE 6-O-SULFOTRANSFERASE 3"/>
    <property type="match status" value="1"/>
</dbReference>
<keyword evidence="3" id="KW-0812">Transmembrane</keyword>
<dbReference type="AlphaFoldDB" id="A0A7R9T121"/>
<evidence type="ECO:0000256" key="4">
    <source>
        <dbReference type="ARBA" id="ARBA00022989"/>
    </source>
</evidence>
<dbReference type="PANTHER" id="PTHR12812:SF0">
    <property type="entry name" value="HEPARAN-SULFATE 6-O-SULFOTRANSFERASE"/>
    <property type="match status" value="1"/>
</dbReference>
<keyword evidence="5" id="KW-0472">Membrane</keyword>
<gene>
    <name evidence="8" type="ORF">OLUC0939_LOCUS2048</name>
</gene>
<dbReference type="GO" id="GO:0016020">
    <property type="term" value="C:membrane"/>
    <property type="evidence" value="ECO:0007669"/>
    <property type="project" value="UniProtKB-SubCell"/>
</dbReference>
<dbReference type="InterPro" id="IPR010635">
    <property type="entry name" value="Heparan_SO4-6-sulfoTrfase"/>
</dbReference>
<proteinExistence type="predicted"/>
<evidence type="ECO:0000256" key="7">
    <source>
        <dbReference type="SAM" id="MobiDB-lite"/>
    </source>
</evidence>
<evidence type="ECO:0000256" key="2">
    <source>
        <dbReference type="ARBA" id="ARBA00022679"/>
    </source>
</evidence>
<dbReference type="InterPro" id="IPR027417">
    <property type="entry name" value="P-loop_NTPase"/>
</dbReference>
<evidence type="ECO:0008006" key="9">
    <source>
        <dbReference type="Google" id="ProtNLM"/>
    </source>
</evidence>
<accession>A0A7R9T121</accession>
<evidence type="ECO:0000313" key="8">
    <source>
        <dbReference type="EMBL" id="CAD8221328.1"/>
    </source>
</evidence>
<evidence type="ECO:0000256" key="3">
    <source>
        <dbReference type="ARBA" id="ARBA00022692"/>
    </source>
</evidence>
<keyword evidence="2" id="KW-0808">Transferase</keyword>